<proteinExistence type="predicted"/>
<accession>A0ABW3JF07</accession>
<dbReference type="EMBL" id="JBHTJI010000001">
    <property type="protein sequence ID" value="MFD0988899.1"/>
    <property type="molecule type" value="Genomic_DNA"/>
</dbReference>
<gene>
    <name evidence="2" type="ORF">ACFQ1R_02215</name>
</gene>
<name>A0ABW3JF07_9FLAO</name>
<dbReference type="Pfam" id="PF00364">
    <property type="entry name" value="Biotin_lipoyl"/>
    <property type="match status" value="1"/>
</dbReference>
<dbReference type="Gene3D" id="2.40.50.100">
    <property type="match status" value="1"/>
</dbReference>
<dbReference type="Proteomes" id="UP001597061">
    <property type="component" value="Unassembled WGS sequence"/>
</dbReference>
<feature type="domain" description="Lipoyl-binding" evidence="1">
    <location>
        <begin position="55"/>
        <end position="124"/>
    </location>
</feature>
<evidence type="ECO:0000313" key="3">
    <source>
        <dbReference type="Proteomes" id="UP001597061"/>
    </source>
</evidence>
<evidence type="ECO:0000259" key="1">
    <source>
        <dbReference type="Pfam" id="PF00364"/>
    </source>
</evidence>
<reference evidence="3" key="1">
    <citation type="journal article" date="2019" name="Int. J. Syst. Evol. Microbiol.">
        <title>The Global Catalogue of Microorganisms (GCM) 10K type strain sequencing project: providing services to taxonomists for standard genome sequencing and annotation.</title>
        <authorList>
            <consortium name="The Broad Institute Genomics Platform"/>
            <consortium name="The Broad Institute Genome Sequencing Center for Infectious Disease"/>
            <person name="Wu L."/>
            <person name="Ma J."/>
        </authorList>
    </citation>
    <scope>NUCLEOTIDE SEQUENCE [LARGE SCALE GENOMIC DNA]</scope>
    <source>
        <strain evidence="3">CCUG 62414</strain>
    </source>
</reference>
<protein>
    <submittedName>
        <fullName evidence="2">Biotin/lipoyl-containing protein</fullName>
    </submittedName>
</protein>
<comment type="caution">
    <text evidence="2">The sequence shown here is derived from an EMBL/GenBank/DDBJ whole genome shotgun (WGS) entry which is preliminary data.</text>
</comment>
<dbReference type="SUPFAM" id="SSF51230">
    <property type="entry name" value="Single hybrid motif"/>
    <property type="match status" value="1"/>
</dbReference>
<dbReference type="RefSeq" id="WP_379924478.1">
    <property type="nucleotide sequence ID" value="NZ_JBHTJI010000001.1"/>
</dbReference>
<dbReference type="CDD" id="cd06849">
    <property type="entry name" value="lipoyl_domain"/>
    <property type="match status" value="1"/>
</dbReference>
<dbReference type="InterPro" id="IPR000089">
    <property type="entry name" value="Biotin_lipoyl"/>
</dbReference>
<evidence type="ECO:0000313" key="2">
    <source>
        <dbReference type="EMBL" id="MFD0988899.1"/>
    </source>
</evidence>
<dbReference type="InterPro" id="IPR011053">
    <property type="entry name" value="Single_hybrid_motif"/>
</dbReference>
<organism evidence="2 3">
    <name type="scientific">Mariniflexile jejuense</name>
    <dbReference type="NCBI Taxonomy" id="1173582"/>
    <lineage>
        <taxon>Bacteria</taxon>
        <taxon>Pseudomonadati</taxon>
        <taxon>Bacteroidota</taxon>
        <taxon>Flavobacteriia</taxon>
        <taxon>Flavobacteriales</taxon>
        <taxon>Flavobacteriaceae</taxon>
        <taxon>Mariniflexile</taxon>
    </lineage>
</organism>
<keyword evidence="3" id="KW-1185">Reference proteome</keyword>
<sequence>MKKILQYLFPDLFPSDIKGFRKETIINNDIKFVSNKATTTNSDINFKLESGEIQTVTMPEIMGQNNFEVIEWLCKEGDVVKRGQIICVLENENIALEFESFTEGKIRFTCEKHIILHKGEVLFEIIGI</sequence>